<organism evidence="4 5">
    <name type="scientific">Streptomyces lacrimifluminis</name>
    <dbReference type="NCBI Taxonomy" id="1500077"/>
    <lineage>
        <taxon>Bacteria</taxon>
        <taxon>Bacillati</taxon>
        <taxon>Actinomycetota</taxon>
        <taxon>Actinomycetes</taxon>
        <taxon>Kitasatosporales</taxon>
        <taxon>Streptomycetaceae</taxon>
        <taxon>Streptomyces</taxon>
    </lineage>
</organism>
<dbReference type="PROSITE" id="PS00375">
    <property type="entry name" value="UDPGT"/>
    <property type="match status" value="1"/>
</dbReference>
<dbReference type="NCBIfam" id="TIGR01426">
    <property type="entry name" value="MGT"/>
    <property type="match status" value="1"/>
</dbReference>
<dbReference type="CDD" id="cd03784">
    <property type="entry name" value="GT1_Gtf-like"/>
    <property type="match status" value="1"/>
</dbReference>
<dbReference type="InterPro" id="IPR006326">
    <property type="entry name" value="UDPGT_MGT-like"/>
</dbReference>
<dbReference type="GO" id="GO:0017000">
    <property type="term" value="P:antibiotic biosynthetic process"/>
    <property type="evidence" value="ECO:0007669"/>
    <property type="project" value="UniProtKB-ARBA"/>
</dbReference>
<sequence length="422" mass="45356">MTTARTATARVASAHIAMFSIAAHGHVNPSLEVIRELVARGHRVTYAIPPAFAEKVTEAGAEPVLYTSTLPGPEADPEAWGATLLDNVEPFLADAVQALPQLIEAYEGGAGGEGGEGREDDVPDLVLHDIASYPARVLAHRWGVPAISLSPNLVAWEGYEEEVAEPMWAEPRQTERGRAYYERFESWLKENGITQHPDPFVGRPARSLVLIPKALQPNADRVDERVHTFVGACQGDRAAQGDWQRPAGAEKVVLVSLGSAFTKQPEFYRECVRAFADLPGWHLVLQVGRHVDAGELGPVPPHVEVRSWVAQLAVLRQADLFVTHAGAGGSQEGLATATPMIAVPQAVDQFGNADMLQGLGVARHVPMEEATARTLRAAALALVDDPEVARRLAEVQAVMAGEGGTRRAADLIEAELPAVRTE</sequence>
<dbReference type="EMBL" id="BMMU01000006">
    <property type="protein sequence ID" value="GGJ26741.1"/>
    <property type="molecule type" value="Genomic_DNA"/>
</dbReference>
<proteinExistence type="inferred from homology"/>
<keyword evidence="5" id="KW-1185">Reference proteome</keyword>
<evidence type="ECO:0000313" key="5">
    <source>
        <dbReference type="Proteomes" id="UP000625682"/>
    </source>
</evidence>
<gene>
    <name evidence="4" type="ORF">GCM10012282_23980</name>
</gene>
<dbReference type="Gene3D" id="3.40.50.2000">
    <property type="entry name" value="Glycogen Phosphorylase B"/>
    <property type="match status" value="2"/>
</dbReference>
<reference evidence="4" key="1">
    <citation type="journal article" date="2014" name="Int. J. Syst. Evol. Microbiol.">
        <title>Complete genome sequence of Corynebacterium casei LMG S-19264T (=DSM 44701T), isolated from a smear-ripened cheese.</title>
        <authorList>
            <consortium name="US DOE Joint Genome Institute (JGI-PGF)"/>
            <person name="Walter F."/>
            <person name="Albersmeier A."/>
            <person name="Kalinowski J."/>
            <person name="Ruckert C."/>
        </authorList>
    </citation>
    <scope>NUCLEOTIDE SEQUENCE</scope>
    <source>
        <strain evidence="4">CGMCC 4.7272</strain>
    </source>
</reference>
<dbReference type="PANTHER" id="PTHR48050:SF13">
    <property type="entry name" value="STEROL 3-BETA-GLUCOSYLTRANSFERASE UGT80A2"/>
    <property type="match status" value="1"/>
</dbReference>
<dbReference type="GO" id="GO:0008194">
    <property type="term" value="F:UDP-glycosyltransferase activity"/>
    <property type="evidence" value="ECO:0007669"/>
    <property type="project" value="InterPro"/>
</dbReference>
<comment type="caution">
    <text evidence="4">The sequence shown here is derived from an EMBL/GenBank/DDBJ whole genome shotgun (WGS) entry which is preliminary data.</text>
</comment>
<evidence type="ECO:0000313" key="4">
    <source>
        <dbReference type="EMBL" id="GGJ26741.1"/>
    </source>
</evidence>
<comment type="similarity">
    <text evidence="1 3">Belongs to the UDP-glycosyltransferase family.</text>
</comment>
<evidence type="ECO:0000256" key="3">
    <source>
        <dbReference type="RuleBase" id="RU003718"/>
    </source>
</evidence>
<accession>A0A917KTU8</accession>
<dbReference type="Proteomes" id="UP000625682">
    <property type="component" value="Unassembled WGS sequence"/>
</dbReference>
<dbReference type="NCBIfam" id="NF033129">
    <property type="entry name" value="macro_glyco_Mgt"/>
    <property type="match status" value="1"/>
</dbReference>
<evidence type="ECO:0000256" key="1">
    <source>
        <dbReference type="ARBA" id="ARBA00009995"/>
    </source>
</evidence>
<keyword evidence="3" id="KW-0328">Glycosyltransferase</keyword>
<keyword evidence="2 3" id="KW-0808">Transferase</keyword>
<dbReference type="Pfam" id="PF00201">
    <property type="entry name" value="UDPGT"/>
    <property type="match status" value="1"/>
</dbReference>
<dbReference type="FunFam" id="3.40.50.2000:FF:000072">
    <property type="entry name" value="Glycosyl transferase"/>
    <property type="match status" value="1"/>
</dbReference>
<protein>
    <submittedName>
        <fullName evidence="4">Macrolide-inactivating glycosyltransferase</fullName>
    </submittedName>
</protein>
<reference evidence="4" key="2">
    <citation type="submission" date="2020-09" db="EMBL/GenBank/DDBJ databases">
        <authorList>
            <person name="Sun Q."/>
            <person name="Zhou Y."/>
        </authorList>
    </citation>
    <scope>NUCLEOTIDE SEQUENCE</scope>
    <source>
        <strain evidence="4">CGMCC 4.7272</strain>
    </source>
</reference>
<dbReference type="InterPro" id="IPR035595">
    <property type="entry name" value="UDP_glycos_trans_CS"/>
</dbReference>
<dbReference type="InterPro" id="IPR002213">
    <property type="entry name" value="UDP_glucos_trans"/>
</dbReference>
<dbReference type="AlphaFoldDB" id="A0A917KTU8"/>
<dbReference type="InterPro" id="IPR050426">
    <property type="entry name" value="Glycosyltransferase_28"/>
</dbReference>
<evidence type="ECO:0000256" key="2">
    <source>
        <dbReference type="ARBA" id="ARBA00022679"/>
    </source>
</evidence>
<dbReference type="PANTHER" id="PTHR48050">
    <property type="entry name" value="STEROL 3-BETA-GLUCOSYLTRANSFERASE"/>
    <property type="match status" value="1"/>
</dbReference>
<dbReference type="SUPFAM" id="SSF53756">
    <property type="entry name" value="UDP-Glycosyltransferase/glycogen phosphorylase"/>
    <property type="match status" value="1"/>
</dbReference>
<dbReference type="GO" id="GO:0016758">
    <property type="term" value="F:hexosyltransferase activity"/>
    <property type="evidence" value="ECO:0007669"/>
    <property type="project" value="InterPro"/>
</dbReference>
<name>A0A917KTU8_9ACTN</name>